<feature type="compositionally biased region" description="Polar residues" evidence="1">
    <location>
        <begin position="1"/>
        <end position="10"/>
    </location>
</feature>
<dbReference type="Proteomes" id="UP001221898">
    <property type="component" value="Unassembled WGS sequence"/>
</dbReference>
<proteinExistence type="predicted"/>
<accession>A0AAD7WW76</accession>
<reference evidence="2" key="1">
    <citation type="journal article" date="2023" name="Science">
        <title>Genome structures resolve the early diversification of teleost fishes.</title>
        <authorList>
            <person name="Parey E."/>
            <person name="Louis A."/>
            <person name="Montfort J."/>
            <person name="Bouchez O."/>
            <person name="Roques C."/>
            <person name="Iampietro C."/>
            <person name="Lluch J."/>
            <person name="Castinel A."/>
            <person name="Donnadieu C."/>
            <person name="Desvignes T."/>
            <person name="Floi Bucao C."/>
            <person name="Jouanno E."/>
            <person name="Wen M."/>
            <person name="Mejri S."/>
            <person name="Dirks R."/>
            <person name="Jansen H."/>
            <person name="Henkel C."/>
            <person name="Chen W.J."/>
            <person name="Zahm M."/>
            <person name="Cabau C."/>
            <person name="Klopp C."/>
            <person name="Thompson A.W."/>
            <person name="Robinson-Rechavi M."/>
            <person name="Braasch I."/>
            <person name="Lecointre G."/>
            <person name="Bobe J."/>
            <person name="Postlethwait J.H."/>
            <person name="Berthelot C."/>
            <person name="Roest Crollius H."/>
            <person name="Guiguen Y."/>
        </authorList>
    </citation>
    <scope>NUCLEOTIDE SEQUENCE</scope>
    <source>
        <strain evidence="2">NC1722</strain>
    </source>
</reference>
<evidence type="ECO:0000313" key="2">
    <source>
        <dbReference type="EMBL" id="KAJ8411851.1"/>
    </source>
</evidence>
<dbReference type="EMBL" id="JAINUG010000021">
    <property type="protein sequence ID" value="KAJ8411851.1"/>
    <property type="molecule type" value="Genomic_DNA"/>
</dbReference>
<comment type="caution">
    <text evidence="2">The sequence shown here is derived from an EMBL/GenBank/DDBJ whole genome shotgun (WGS) entry which is preliminary data.</text>
</comment>
<organism evidence="2 3">
    <name type="scientific">Aldrovandia affinis</name>
    <dbReference type="NCBI Taxonomy" id="143900"/>
    <lineage>
        <taxon>Eukaryota</taxon>
        <taxon>Metazoa</taxon>
        <taxon>Chordata</taxon>
        <taxon>Craniata</taxon>
        <taxon>Vertebrata</taxon>
        <taxon>Euteleostomi</taxon>
        <taxon>Actinopterygii</taxon>
        <taxon>Neopterygii</taxon>
        <taxon>Teleostei</taxon>
        <taxon>Notacanthiformes</taxon>
        <taxon>Halosauridae</taxon>
        <taxon>Aldrovandia</taxon>
    </lineage>
</organism>
<protein>
    <submittedName>
        <fullName evidence="2">Uncharacterized protein</fullName>
    </submittedName>
</protein>
<feature type="region of interest" description="Disordered" evidence="1">
    <location>
        <begin position="1"/>
        <end position="34"/>
    </location>
</feature>
<dbReference type="AlphaFoldDB" id="A0AAD7WW76"/>
<gene>
    <name evidence="2" type="ORF">AAFF_G00154890</name>
</gene>
<keyword evidence="3" id="KW-1185">Reference proteome</keyword>
<evidence type="ECO:0000256" key="1">
    <source>
        <dbReference type="SAM" id="MobiDB-lite"/>
    </source>
</evidence>
<evidence type="ECO:0000313" key="3">
    <source>
        <dbReference type="Proteomes" id="UP001221898"/>
    </source>
</evidence>
<sequence>MRCVVSNQPESPERRAAASEQEEPSVTFHPGLSHFNAKFTPRTSSTESWLSAIPKSPSCSWLRAPGESGQMWESRIRAAARNSEYRSDGEALEKWP</sequence>
<name>A0AAD7WW76_9TELE</name>